<dbReference type="InterPro" id="IPR058245">
    <property type="entry name" value="NreC/VraR/RcsB-like_REC"/>
</dbReference>
<dbReference type="SMART" id="SM00448">
    <property type="entry name" value="REC"/>
    <property type="match status" value="1"/>
</dbReference>
<dbReference type="InterPro" id="IPR011006">
    <property type="entry name" value="CheY-like_superfamily"/>
</dbReference>
<evidence type="ECO:0000313" key="8">
    <source>
        <dbReference type="EMBL" id="GAB46982.1"/>
    </source>
</evidence>
<evidence type="ECO:0000256" key="3">
    <source>
        <dbReference type="ARBA" id="ARBA00023125"/>
    </source>
</evidence>
<evidence type="ECO:0000259" key="6">
    <source>
        <dbReference type="PROSITE" id="PS50043"/>
    </source>
</evidence>
<dbReference type="eggNOG" id="COG2197">
    <property type="taxonomic scope" value="Bacteria"/>
</dbReference>
<reference evidence="8 9" key="1">
    <citation type="submission" date="2012-02" db="EMBL/GenBank/DDBJ databases">
        <title>Whole genome shotgun sequence of Mobilicoccus pelagius NBRC 104925.</title>
        <authorList>
            <person name="Yoshida Y."/>
            <person name="Hosoyama A."/>
            <person name="Tsuchikane K."/>
            <person name="Katsumata H."/>
            <person name="Yamazaki S."/>
            <person name="Fujita N."/>
        </authorList>
    </citation>
    <scope>NUCLEOTIDE SEQUENCE [LARGE SCALE GENOMIC DNA]</scope>
    <source>
        <strain evidence="8 9">NBRC 104925</strain>
    </source>
</reference>
<dbReference type="GO" id="GO:0006355">
    <property type="term" value="P:regulation of DNA-templated transcription"/>
    <property type="evidence" value="ECO:0007669"/>
    <property type="project" value="InterPro"/>
</dbReference>
<feature type="domain" description="HTH luxR-type" evidence="6">
    <location>
        <begin position="143"/>
        <end position="208"/>
    </location>
</feature>
<evidence type="ECO:0000259" key="7">
    <source>
        <dbReference type="PROSITE" id="PS50110"/>
    </source>
</evidence>
<dbReference type="InterPro" id="IPR039420">
    <property type="entry name" value="WalR-like"/>
</dbReference>
<keyword evidence="4" id="KW-0804">Transcription</keyword>
<dbReference type="InterPro" id="IPR000792">
    <property type="entry name" value="Tscrpt_reg_LuxR_C"/>
</dbReference>
<name>H5UMM4_9MICO</name>
<dbReference type="Proteomes" id="UP000004367">
    <property type="component" value="Unassembled WGS sequence"/>
</dbReference>
<keyword evidence="2" id="KW-0805">Transcription regulation</keyword>
<comment type="caution">
    <text evidence="8">The sequence shown here is derived from an EMBL/GenBank/DDBJ whole genome shotgun (WGS) entry which is preliminary data.</text>
</comment>
<accession>H5UMM4</accession>
<dbReference type="GO" id="GO:0000160">
    <property type="term" value="P:phosphorelay signal transduction system"/>
    <property type="evidence" value="ECO:0007669"/>
    <property type="project" value="InterPro"/>
</dbReference>
<evidence type="ECO:0000256" key="5">
    <source>
        <dbReference type="PROSITE-ProRule" id="PRU00169"/>
    </source>
</evidence>
<dbReference type="SUPFAM" id="SSF52172">
    <property type="entry name" value="CheY-like"/>
    <property type="match status" value="1"/>
</dbReference>
<dbReference type="RefSeq" id="WP_009480880.1">
    <property type="nucleotide sequence ID" value="NZ_BAFE01000003.1"/>
</dbReference>
<dbReference type="PRINTS" id="PR00038">
    <property type="entry name" value="HTHLUXR"/>
</dbReference>
<proteinExistence type="predicted"/>
<dbReference type="InterPro" id="IPR001789">
    <property type="entry name" value="Sig_transdc_resp-reg_receiver"/>
</dbReference>
<evidence type="ECO:0000256" key="4">
    <source>
        <dbReference type="ARBA" id="ARBA00023163"/>
    </source>
</evidence>
<evidence type="ECO:0000256" key="2">
    <source>
        <dbReference type="ARBA" id="ARBA00023015"/>
    </source>
</evidence>
<dbReference type="SUPFAM" id="SSF46894">
    <property type="entry name" value="C-terminal effector domain of the bipartite response regulators"/>
    <property type="match status" value="1"/>
</dbReference>
<dbReference type="STRING" id="1089455.MOPEL_003_00050"/>
<dbReference type="GO" id="GO:0003677">
    <property type="term" value="F:DNA binding"/>
    <property type="evidence" value="ECO:0007669"/>
    <property type="project" value="UniProtKB-KW"/>
</dbReference>
<protein>
    <submittedName>
        <fullName evidence="8">Putative two-component response regulator</fullName>
    </submittedName>
</protein>
<keyword evidence="1 5" id="KW-0597">Phosphoprotein</keyword>
<dbReference type="Pfam" id="PF00072">
    <property type="entry name" value="Response_reg"/>
    <property type="match status" value="1"/>
</dbReference>
<keyword evidence="9" id="KW-1185">Reference proteome</keyword>
<dbReference type="PANTHER" id="PTHR43214:SF24">
    <property type="entry name" value="TRANSCRIPTIONAL REGULATORY PROTEIN NARL-RELATED"/>
    <property type="match status" value="1"/>
</dbReference>
<dbReference type="PANTHER" id="PTHR43214">
    <property type="entry name" value="TWO-COMPONENT RESPONSE REGULATOR"/>
    <property type="match status" value="1"/>
</dbReference>
<gene>
    <name evidence="8" type="ORF">MOPEL_003_00050</name>
</gene>
<dbReference type="Gene3D" id="3.40.50.2300">
    <property type="match status" value="1"/>
</dbReference>
<dbReference type="OrthoDB" id="9808843at2"/>
<sequence>MIRLVLVDDQQLIRRGLGLLFETLEGVEVVGEAANGDEALAVIAKVSPDVVLSDARMPVMDGVALVAACAERHPGLPVLVLTTFDDADLVRAAIGAGAAGFLLKDSSPEALADAIVAAHDGGLVIDPRVTRAAMRPARGRDEGASPLAVLTPAERAVAARVALGETNTEIAAALVLAEGTVKNHVSALLRKLDQRDRTGLALFLHRTLDR</sequence>
<feature type="modified residue" description="4-aspartylphosphate" evidence="5">
    <location>
        <position position="54"/>
    </location>
</feature>
<dbReference type="InterPro" id="IPR016032">
    <property type="entry name" value="Sig_transdc_resp-reg_C-effctor"/>
</dbReference>
<dbReference type="PROSITE" id="PS50110">
    <property type="entry name" value="RESPONSE_REGULATORY"/>
    <property type="match status" value="1"/>
</dbReference>
<dbReference type="PROSITE" id="PS00622">
    <property type="entry name" value="HTH_LUXR_1"/>
    <property type="match status" value="1"/>
</dbReference>
<keyword evidence="3" id="KW-0238">DNA-binding</keyword>
<dbReference type="Pfam" id="PF00196">
    <property type="entry name" value="GerE"/>
    <property type="match status" value="1"/>
</dbReference>
<dbReference type="CDD" id="cd17535">
    <property type="entry name" value="REC_NarL-like"/>
    <property type="match status" value="1"/>
</dbReference>
<dbReference type="EMBL" id="BAFE01000003">
    <property type="protein sequence ID" value="GAB46982.1"/>
    <property type="molecule type" value="Genomic_DNA"/>
</dbReference>
<evidence type="ECO:0000256" key="1">
    <source>
        <dbReference type="ARBA" id="ARBA00022553"/>
    </source>
</evidence>
<evidence type="ECO:0000313" key="9">
    <source>
        <dbReference type="Proteomes" id="UP000004367"/>
    </source>
</evidence>
<organism evidence="8 9">
    <name type="scientific">Mobilicoccus pelagius NBRC 104925</name>
    <dbReference type="NCBI Taxonomy" id="1089455"/>
    <lineage>
        <taxon>Bacteria</taxon>
        <taxon>Bacillati</taxon>
        <taxon>Actinomycetota</taxon>
        <taxon>Actinomycetes</taxon>
        <taxon>Micrococcales</taxon>
        <taxon>Dermatophilaceae</taxon>
        <taxon>Mobilicoccus</taxon>
    </lineage>
</organism>
<dbReference type="AlphaFoldDB" id="H5UMM4"/>
<dbReference type="PROSITE" id="PS50043">
    <property type="entry name" value="HTH_LUXR_2"/>
    <property type="match status" value="1"/>
</dbReference>
<dbReference type="SMART" id="SM00421">
    <property type="entry name" value="HTH_LUXR"/>
    <property type="match status" value="1"/>
</dbReference>
<feature type="domain" description="Response regulatory" evidence="7">
    <location>
        <begin position="3"/>
        <end position="119"/>
    </location>
</feature>